<accession>A0A5J4Q6E6</accession>
<dbReference type="InterPro" id="IPR027391">
    <property type="entry name" value="Nol1_Nop2_Fmu_2"/>
</dbReference>
<evidence type="ECO:0000259" key="6">
    <source>
        <dbReference type="PROSITE" id="PS51686"/>
    </source>
</evidence>
<dbReference type="Pfam" id="PF13636">
    <property type="entry name" value="Methyltranf_PUA"/>
    <property type="match status" value="1"/>
</dbReference>
<organism evidence="7">
    <name type="scientific">termite gut metagenome</name>
    <dbReference type="NCBI Taxonomy" id="433724"/>
    <lineage>
        <taxon>unclassified sequences</taxon>
        <taxon>metagenomes</taxon>
        <taxon>organismal metagenomes</taxon>
    </lineage>
</organism>
<dbReference type="InterPro" id="IPR031341">
    <property type="entry name" value="Methyltr_RsmF_N"/>
</dbReference>
<evidence type="ECO:0000313" key="7">
    <source>
        <dbReference type="EMBL" id="KAA6316464.1"/>
    </source>
</evidence>
<evidence type="ECO:0000256" key="5">
    <source>
        <dbReference type="ARBA" id="ARBA00022884"/>
    </source>
</evidence>
<keyword evidence="4" id="KW-0949">S-adenosyl-L-methionine</keyword>
<keyword evidence="3 7" id="KW-0808">Transferase</keyword>
<dbReference type="EMBL" id="SNRY01004870">
    <property type="protein sequence ID" value="KAA6316464.1"/>
    <property type="molecule type" value="Genomic_DNA"/>
</dbReference>
<evidence type="ECO:0000256" key="2">
    <source>
        <dbReference type="ARBA" id="ARBA00022603"/>
    </source>
</evidence>
<dbReference type="PROSITE" id="PS51686">
    <property type="entry name" value="SAM_MT_RSMB_NOP"/>
    <property type="match status" value="1"/>
</dbReference>
<dbReference type="InterPro" id="IPR023267">
    <property type="entry name" value="RCMT"/>
</dbReference>
<feature type="domain" description="SAM-dependent MTase RsmB/NOP-type" evidence="6">
    <location>
        <begin position="6"/>
        <end position="292"/>
    </location>
</feature>
<feature type="non-terminal residue" evidence="7">
    <location>
        <position position="1"/>
    </location>
</feature>
<dbReference type="GO" id="GO:0008173">
    <property type="term" value="F:RNA methyltransferase activity"/>
    <property type="evidence" value="ECO:0007669"/>
    <property type="project" value="InterPro"/>
</dbReference>
<dbReference type="Pfam" id="PF17125">
    <property type="entry name" value="Methyltr_RsmF_N"/>
    <property type="match status" value="1"/>
</dbReference>
<dbReference type="Pfam" id="PF01189">
    <property type="entry name" value="Methyltr_RsmB-F"/>
    <property type="match status" value="1"/>
</dbReference>
<evidence type="ECO:0000256" key="4">
    <source>
        <dbReference type="ARBA" id="ARBA00022691"/>
    </source>
</evidence>
<dbReference type="Gene3D" id="3.40.50.150">
    <property type="entry name" value="Vaccinia Virus protein VP39"/>
    <property type="match status" value="1"/>
</dbReference>
<dbReference type="PRINTS" id="PR02008">
    <property type="entry name" value="RCMTFAMILY"/>
</dbReference>
<dbReference type="SUPFAM" id="SSF53335">
    <property type="entry name" value="S-adenosyl-L-methionine-dependent methyltransferases"/>
    <property type="match status" value="1"/>
</dbReference>
<proteinExistence type="predicted"/>
<dbReference type="GO" id="GO:0001510">
    <property type="term" value="P:RNA methylation"/>
    <property type="evidence" value="ECO:0007669"/>
    <property type="project" value="InterPro"/>
</dbReference>
<gene>
    <name evidence="7" type="ORF">EZS27_033231</name>
</gene>
<dbReference type="PANTHER" id="PTHR22807:SF30">
    <property type="entry name" value="28S RRNA (CYTOSINE(4447)-C(5))-METHYLTRANSFERASE-RELATED"/>
    <property type="match status" value="1"/>
</dbReference>
<sequence>FTKQMRTLLGDEDYDKFIRALQMPAPASVRFNTWKTDSLLLSAFHSQLDKEIPWCSAGYYLKQRLTFTFDPLFHAGCYYVQEASSMFLEQVIKQYVQKPVVMLDLCAAPGGKSTHVQSLLPEGSLLVANEIIRSRSHVLAENLTKWGCPNLIVTNNDPANFTPLTDVFDVILADVPCSGEGMFRKNTEAINEWSLENVELCRRRQRRIISDIWTCLKPEGLLIYSTCTYNTKENEENVQWMQQELGAEPLSVDISDHWNITGCLTNHTFPVYRFLPYRMEGEGFFMAVLRKPFDVNNASKRLSTITKKNKRKTTISFSTGEEWLTSSDNYHISVKGAFRTAFPQNYEGELRILEQTLQVVKSGTVIGEIKGKDLIPQQALAMSCLFQQDTFPAEDISYKQALAYLRKESISLNKSTPLGYVLIKYKGVPLGFVKNIGSRLNNLYPSEWRIRSSYLPEELSIMQND</sequence>
<reference evidence="7" key="1">
    <citation type="submission" date="2019-03" db="EMBL/GenBank/DDBJ databases">
        <title>Single cell metagenomics reveals metabolic interactions within the superorganism composed of flagellate Streblomastix strix and complex community of Bacteroidetes bacteria on its surface.</title>
        <authorList>
            <person name="Treitli S.C."/>
            <person name="Kolisko M."/>
            <person name="Husnik F."/>
            <person name="Keeling P."/>
            <person name="Hampl V."/>
        </authorList>
    </citation>
    <scope>NUCLEOTIDE SEQUENCE</scope>
    <source>
        <strain evidence="7">STM</strain>
    </source>
</reference>
<dbReference type="Gene3D" id="3.30.70.1170">
    <property type="entry name" value="Sun protein, domain 3"/>
    <property type="match status" value="1"/>
</dbReference>
<dbReference type="EC" id="2.1.1.-" evidence="7"/>
<keyword evidence="1" id="KW-0963">Cytoplasm</keyword>
<dbReference type="PANTHER" id="PTHR22807">
    <property type="entry name" value="NOP2 YEAST -RELATED NOL1/NOP2/FMU SUN DOMAIN-CONTAINING"/>
    <property type="match status" value="1"/>
</dbReference>
<dbReference type="GO" id="GO:0003723">
    <property type="term" value="F:RNA binding"/>
    <property type="evidence" value="ECO:0007669"/>
    <property type="project" value="UniProtKB-KW"/>
</dbReference>
<dbReference type="Gene3D" id="2.30.130.60">
    <property type="match status" value="1"/>
</dbReference>
<dbReference type="AlphaFoldDB" id="A0A5J4Q6E6"/>
<evidence type="ECO:0000256" key="3">
    <source>
        <dbReference type="ARBA" id="ARBA00022679"/>
    </source>
</evidence>
<dbReference type="InterPro" id="IPR049560">
    <property type="entry name" value="MeTrfase_RsmB-F_NOP2_cat"/>
</dbReference>
<dbReference type="InterPro" id="IPR029063">
    <property type="entry name" value="SAM-dependent_MTases_sf"/>
</dbReference>
<keyword evidence="2 7" id="KW-0489">Methyltransferase</keyword>
<protein>
    <submittedName>
        <fullName evidence="7">Ribosomal RNA small subunit methyltransferase F</fullName>
        <ecNumber evidence="7">2.1.1.-</ecNumber>
    </submittedName>
</protein>
<evidence type="ECO:0000256" key="1">
    <source>
        <dbReference type="ARBA" id="ARBA00022490"/>
    </source>
</evidence>
<name>A0A5J4Q6E6_9ZZZZ</name>
<keyword evidence="5" id="KW-0694">RNA-binding</keyword>
<dbReference type="InterPro" id="IPR001678">
    <property type="entry name" value="MeTrfase_RsmB-F_NOP2_dom"/>
</dbReference>
<comment type="caution">
    <text evidence="7">The sequence shown here is derived from an EMBL/GenBank/DDBJ whole genome shotgun (WGS) entry which is preliminary data.</text>
</comment>